<name>A0A4R6RGR8_9HYPH</name>
<dbReference type="RefSeq" id="WP_126541190.1">
    <property type="nucleotide sequence ID" value="NZ_BSPM01000004.1"/>
</dbReference>
<keyword evidence="2 5" id="KW-0812">Transmembrane</keyword>
<evidence type="ECO:0000256" key="4">
    <source>
        <dbReference type="ARBA" id="ARBA00023136"/>
    </source>
</evidence>
<sequence length="198" mass="21615">MAVFSPRNTAIAALVLLAATAATLLAMGRVPICTCGEIKLFAPEVYSPDNSQQIADWYTPSHVIHGFLFYGATFLLARLLPAGWMPVGARLLLAMLVEIGWELLENSPIIIDRYRAQTIALDYYGDSVLNSICDVLAMMIGFWIARRLPVLATVALGIGLEILCLVVIRDNLTLNVLMLVHPVQAVLDWQKGAMPPAP</sequence>
<keyword evidence="7" id="KW-1185">Reference proteome</keyword>
<keyword evidence="4 5" id="KW-0472">Membrane</keyword>
<dbReference type="NCBIfam" id="NF002099">
    <property type="entry name" value="PRK00944.1"/>
    <property type="match status" value="1"/>
</dbReference>
<dbReference type="EMBL" id="SNXY01000007">
    <property type="protein sequence ID" value="TDP85335.1"/>
    <property type="molecule type" value="Genomic_DNA"/>
</dbReference>
<evidence type="ECO:0000256" key="2">
    <source>
        <dbReference type="ARBA" id="ARBA00022692"/>
    </source>
</evidence>
<evidence type="ECO:0000313" key="7">
    <source>
        <dbReference type="Proteomes" id="UP000294547"/>
    </source>
</evidence>
<comment type="similarity">
    <text evidence="5">Belongs to the UPF0314 family.</text>
</comment>
<dbReference type="AlphaFoldDB" id="A0A4R6RGR8"/>
<protein>
    <recommendedName>
        <fullName evidence="5">UPF0314 protein EDD54_2187</fullName>
    </recommendedName>
</protein>
<organism evidence="6 7">
    <name type="scientific">Oharaeibacter diazotrophicus</name>
    <dbReference type="NCBI Taxonomy" id="1920512"/>
    <lineage>
        <taxon>Bacteria</taxon>
        <taxon>Pseudomonadati</taxon>
        <taxon>Pseudomonadota</taxon>
        <taxon>Alphaproteobacteria</taxon>
        <taxon>Hyphomicrobiales</taxon>
        <taxon>Pleomorphomonadaceae</taxon>
        <taxon>Oharaeibacter</taxon>
    </lineage>
</organism>
<dbReference type="GO" id="GO:0005886">
    <property type="term" value="C:plasma membrane"/>
    <property type="evidence" value="ECO:0007669"/>
    <property type="project" value="UniProtKB-SubCell"/>
</dbReference>
<dbReference type="Proteomes" id="UP000294547">
    <property type="component" value="Unassembled WGS sequence"/>
</dbReference>
<reference evidence="6 7" key="1">
    <citation type="submission" date="2019-03" db="EMBL/GenBank/DDBJ databases">
        <title>Genomic Encyclopedia of Type Strains, Phase IV (KMG-IV): sequencing the most valuable type-strain genomes for metagenomic binning, comparative biology and taxonomic classification.</title>
        <authorList>
            <person name="Goeker M."/>
        </authorList>
    </citation>
    <scope>NUCLEOTIDE SEQUENCE [LARGE SCALE GENOMIC DNA]</scope>
    <source>
        <strain evidence="6 7">DSM 102969</strain>
    </source>
</reference>
<evidence type="ECO:0000256" key="3">
    <source>
        <dbReference type="ARBA" id="ARBA00022989"/>
    </source>
</evidence>
<keyword evidence="1 5" id="KW-1003">Cell membrane</keyword>
<comment type="subcellular location">
    <subcellularLocation>
        <location evidence="5">Cell membrane</location>
        <topology evidence="5">Multi-pass membrane protein</topology>
    </subcellularLocation>
</comment>
<gene>
    <name evidence="6" type="ORF">EDD54_2187</name>
</gene>
<dbReference type="OrthoDB" id="9811954at2"/>
<keyword evidence="3 5" id="KW-1133">Transmembrane helix</keyword>
<evidence type="ECO:0000256" key="5">
    <source>
        <dbReference type="HAMAP-Rule" id="MF_01514"/>
    </source>
</evidence>
<feature type="transmembrane region" description="Helical" evidence="5">
    <location>
        <begin position="59"/>
        <end position="80"/>
    </location>
</feature>
<evidence type="ECO:0000313" key="6">
    <source>
        <dbReference type="EMBL" id="TDP85335.1"/>
    </source>
</evidence>
<evidence type="ECO:0000256" key="1">
    <source>
        <dbReference type="ARBA" id="ARBA00022475"/>
    </source>
</evidence>
<dbReference type="InterPro" id="IPR019691">
    <property type="entry name" value="DUF2585"/>
</dbReference>
<feature type="transmembrane region" description="Helical" evidence="5">
    <location>
        <begin position="150"/>
        <end position="168"/>
    </location>
</feature>
<proteinExistence type="inferred from homology"/>
<accession>A0A4R6RGR8</accession>
<dbReference type="HAMAP" id="MF_01514">
    <property type="entry name" value="UPF0314"/>
    <property type="match status" value="1"/>
</dbReference>
<comment type="caution">
    <text evidence="6">The sequence shown here is derived from an EMBL/GenBank/DDBJ whole genome shotgun (WGS) entry which is preliminary data.</text>
</comment>
<dbReference type="Pfam" id="PF10755">
    <property type="entry name" value="DUF2585"/>
    <property type="match status" value="1"/>
</dbReference>